<protein>
    <submittedName>
        <fullName evidence="2">Uncharacterized protein</fullName>
    </submittedName>
</protein>
<dbReference type="AlphaFoldDB" id="A0A6A1WS92"/>
<accession>A0A6A1WS92</accession>
<dbReference type="PANTHER" id="PTHR33647">
    <property type="entry name" value="OS01G0793900 PROTEIN"/>
    <property type="match status" value="1"/>
</dbReference>
<organism evidence="2 3">
    <name type="scientific">Morella rubra</name>
    <name type="common">Chinese bayberry</name>
    <dbReference type="NCBI Taxonomy" id="262757"/>
    <lineage>
        <taxon>Eukaryota</taxon>
        <taxon>Viridiplantae</taxon>
        <taxon>Streptophyta</taxon>
        <taxon>Embryophyta</taxon>
        <taxon>Tracheophyta</taxon>
        <taxon>Spermatophyta</taxon>
        <taxon>Magnoliopsida</taxon>
        <taxon>eudicotyledons</taxon>
        <taxon>Gunneridae</taxon>
        <taxon>Pentapetalae</taxon>
        <taxon>rosids</taxon>
        <taxon>fabids</taxon>
        <taxon>Fagales</taxon>
        <taxon>Myricaceae</taxon>
        <taxon>Morella</taxon>
    </lineage>
</organism>
<dbReference type="EMBL" id="RXIC02000013">
    <property type="protein sequence ID" value="KAB1228054.1"/>
    <property type="molecule type" value="Genomic_DNA"/>
</dbReference>
<dbReference type="PANTHER" id="PTHR33647:SF5">
    <property type="entry name" value="OS01G0793900 PROTEIN"/>
    <property type="match status" value="1"/>
</dbReference>
<evidence type="ECO:0000256" key="1">
    <source>
        <dbReference type="SAM" id="MobiDB-lite"/>
    </source>
</evidence>
<sequence>MGNCLRHESSMHWGGDDWGSDPAKDQGLYAGDSSDDDLVGDKAMKMEEEGLLGDHRGFFPSSAATTAAATTTTTEVKVKITRKQLEELLGRVDIKELSVHQVLAQLINVSDRYEKHQRSWRPALQSIPEVN</sequence>
<dbReference type="OrthoDB" id="610799at2759"/>
<name>A0A6A1WS92_9ROSI</name>
<gene>
    <name evidence="2" type="ORF">CJ030_MR4G024734</name>
</gene>
<keyword evidence="3" id="KW-1185">Reference proteome</keyword>
<feature type="region of interest" description="Disordered" evidence="1">
    <location>
        <begin position="1"/>
        <end position="36"/>
    </location>
</feature>
<dbReference type="Proteomes" id="UP000516437">
    <property type="component" value="Unassembled WGS sequence"/>
</dbReference>
<evidence type="ECO:0000313" key="2">
    <source>
        <dbReference type="EMBL" id="KAB1228054.1"/>
    </source>
</evidence>
<reference evidence="2 3" key="1">
    <citation type="journal article" date="2019" name="Plant Biotechnol. J.">
        <title>The red bayberry genome and genetic basis of sex determination.</title>
        <authorList>
            <person name="Jia H.M."/>
            <person name="Jia H.J."/>
            <person name="Cai Q.L."/>
            <person name="Wang Y."/>
            <person name="Zhao H.B."/>
            <person name="Yang W.F."/>
            <person name="Wang G.Y."/>
            <person name="Li Y.H."/>
            <person name="Zhan D.L."/>
            <person name="Shen Y.T."/>
            <person name="Niu Q.F."/>
            <person name="Chang L."/>
            <person name="Qiu J."/>
            <person name="Zhao L."/>
            <person name="Xie H.B."/>
            <person name="Fu W.Y."/>
            <person name="Jin J."/>
            <person name="Li X.W."/>
            <person name="Jiao Y."/>
            <person name="Zhou C.C."/>
            <person name="Tu T."/>
            <person name="Chai C.Y."/>
            <person name="Gao J.L."/>
            <person name="Fan L.J."/>
            <person name="van de Weg E."/>
            <person name="Wang J.Y."/>
            <person name="Gao Z.S."/>
        </authorList>
    </citation>
    <scope>NUCLEOTIDE SEQUENCE [LARGE SCALE GENOMIC DNA]</scope>
    <source>
        <tissue evidence="2">Leaves</tissue>
    </source>
</reference>
<evidence type="ECO:0000313" key="3">
    <source>
        <dbReference type="Proteomes" id="UP000516437"/>
    </source>
</evidence>
<feature type="compositionally biased region" description="Basic and acidic residues" evidence="1">
    <location>
        <begin position="1"/>
        <end position="10"/>
    </location>
</feature>
<proteinExistence type="predicted"/>
<comment type="caution">
    <text evidence="2">The sequence shown here is derived from an EMBL/GenBank/DDBJ whole genome shotgun (WGS) entry which is preliminary data.</text>
</comment>